<sequence length="168" mass="18750">LELFWSFVYSVKRHENRKFCHSIFIKKRKGRLGKSYLSYSLELPPIPGEPRVLSQLKPGEVSLIFDRPLSLTTVTATAAITKAPDIVAFVVQWIESRYFLRDYLNSLSPDIAAAIHSIGSSSVLFPPHLSAAVPTAITEAGSQVGFRELPWQGQSSFLRQERSLLCSA</sequence>
<protein>
    <submittedName>
        <fullName evidence="1">BACK domain-containing protein</fullName>
    </submittedName>
</protein>
<proteinExistence type="predicted"/>
<name>A0A0R3WUH9_HYDTA</name>
<dbReference type="AlphaFoldDB" id="A0A0R3WUH9"/>
<reference evidence="1" key="1">
    <citation type="submission" date="2017-02" db="UniProtKB">
        <authorList>
            <consortium name="WormBaseParasite"/>
        </authorList>
    </citation>
    <scope>IDENTIFICATION</scope>
</reference>
<organism evidence="1">
    <name type="scientific">Hydatigena taeniaeformis</name>
    <name type="common">Feline tapeworm</name>
    <name type="synonym">Taenia taeniaeformis</name>
    <dbReference type="NCBI Taxonomy" id="6205"/>
    <lineage>
        <taxon>Eukaryota</taxon>
        <taxon>Metazoa</taxon>
        <taxon>Spiralia</taxon>
        <taxon>Lophotrochozoa</taxon>
        <taxon>Platyhelminthes</taxon>
        <taxon>Cestoda</taxon>
        <taxon>Eucestoda</taxon>
        <taxon>Cyclophyllidea</taxon>
        <taxon>Taeniidae</taxon>
        <taxon>Hydatigera</taxon>
    </lineage>
</organism>
<dbReference type="WBParaSite" id="TTAC_0000441901-mRNA-1">
    <property type="protein sequence ID" value="TTAC_0000441901-mRNA-1"/>
    <property type="gene ID" value="TTAC_0000441901"/>
</dbReference>
<accession>A0A0R3WUH9</accession>
<evidence type="ECO:0000313" key="1">
    <source>
        <dbReference type="WBParaSite" id="TTAC_0000441901-mRNA-1"/>
    </source>
</evidence>